<keyword evidence="1" id="KW-0285">Flavoprotein</keyword>
<dbReference type="Pfam" id="PF13426">
    <property type="entry name" value="PAS_9"/>
    <property type="match status" value="1"/>
</dbReference>
<proteinExistence type="predicted"/>
<feature type="region of interest" description="Disordered" evidence="4">
    <location>
        <begin position="128"/>
        <end position="154"/>
    </location>
</feature>
<evidence type="ECO:0000259" key="5">
    <source>
        <dbReference type="PROSITE" id="PS50113"/>
    </source>
</evidence>
<feature type="domain" description="PAC" evidence="5">
    <location>
        <begin position="456"/>
        <end position="509"/>
    </location>
</feature>
<protein>
    <recommendedName>
        <fullName evidence="5">PAC domain-containing protein</fullName>
    </recommendedName>
</protein>
<dbReference type="CDD" id="cd00130">
    <property type="entry name" value="PAS"/>
    <property type="match status" value="1"/>
</dbReference>
<evidence type="ECO:0000256" key="3">
    <source>
        <dbReference type="ARBA" id="ARBA00022991"/>
    </source>
</evidence>
<dbReference type="Proteomes" id="UP001152646">
    <property type="component" value="Unassembled WGS sequence"/>
</dbReference>
<evidence type="ECO:0000313" key="7">
    <source>
        <dbReference type="Proteomes" id="UP001152646"/>
    </source>
</evidence>
<name>A0A9W4ISN7_9EURO</name>
<dbReference type="InterPro" id="IPR000700">
    <property type="entry name" value="PAS-assoc_C"/>
</dbReference>
<feature type="compositionally biased region" description="Low complexity" evidence="4">
    <location>
        <begin position="86"/>
        <end position="103"/>
    </location>
</feature>
<sequence length="717" mass="79334">MDPPSIPDNRPHRQAMPHTMNDMDGPAFRGSAQNSLRSHSPAGQAFEPQAFGQPAIGRPPMTPRQRSMQSRAPSRPQSSLSAYQHGANGSNGSNNTNGNGYPGEQPGRKQSIDQASIAESNATLDLGYHSIGQPQAPPRSPRRLSTSSKTFDQRSLSALSLDQESVGNQSLGHHSIGGPPGGHYSSPSSPNGLHPTTSSRSLRRNFVVNELPVLQQTNPNEGSDQFNPIIEENEEASYDLVAPYEGDAAPLHTLERQADLMFCREHMLAILNNPRWLARFREFLAQERPGAFSTLTYYLNASKSLKAIEYANALVRLAVDVPTAGIETAEQPVGPTVNMALEKRVQVALDALTAEELPAFITATCINITGKVVEERVRGTLPDKFQGTADALAEVFCLTDPSRPDNPIIFASQEFHRTTQYGMDYVLGRNCRFLQGPKTNPNSVRRIREALKAGRHHSELFLNYRRDGSPFMNLLQMAPLCDSRGNIRYFIGAQIDVSGLAMEGAQMESLQNIQAQKENPETEDLAPKESKSEFQELGELFSPRELQNVREHGGNLFQPIVNEDPNHRLFLQDSDTESEHHAPSSHRHTLVPEPSAGLSLTGVYRNFLLVRPYPSLRILFTSPSLQIPGMLQSSFLNRIGESGVKRDNILSAMMAGRSVTARIKWVTKFSSDQGRNRWIHCTPLLANNGEIGVWMVVVIDDDEHESVRWHGNYPTTY</sequence>
<feature type="compositionally biased region" description="Polar residues" evidence="4">
    <location>
        <begin position="64"/>
        <end position="82"/>
    </location>
</feature>
<dbReference type="PANTHER" id="PTHR47429">
    <property type="entry name" value="PROTEIN TWIN LOV 1"/>
    <property type="match status" value="1"/>
</dbReference>
<accession>A0A9W4ISN7</accession>
<dbReference type="Gene3D" id="3.30.450.20">
    <property type="entry name" value="PAS domain"/>
    <property type="match status" value="1"/>
</dbReference>
<feature type="region of interest" description="Disordered" evidence="4">
    <location>
        <begin position="166"/>
        <end position="199"/>
    </location>
</feature>
<gene>
    <name evidence="6" type="ORF">PSALAMII_LOCUS2851</name>
</gene>
<evidence type="ECO:0000256" key="1">
    <source>
        <dbReference type="ARBA" id="ARBA00022630"/>
    </source>
</evidence>
<feature type="compositionally biased region" description="Low complexity" evidence="4">
    <location>
        <begin position="170"/>
        <end position="192"/>
    </location>
</feature>
<evidence type="ECO:0000256" key="2">
    <source>
        <dbReference type="ARBA" id="ARBA00022643"/>
    </source>
</evidence>
<reference evidence="6" key="1">
    <citation type="submission" date="2021-07" db="EMBL/GenBank/DDBJ databases">
        <authorList>
            <person name="Branca A.L. A."/>
        </authorList>
    </citation>
    <scope>NUCLEOTIDE SEQUENCE</scope>
</reference>
<evidence type="ECO:0000256" key="4">
    <source>
        <dbReference type="SAM" id="MobiDB-lite"/>
    </source>
</evidence>
<comment type="caution">
    <text evidence="6">The sequence shown here is derived from an EMBL/GenBank/DDBJ whole genome shotgun (WGS) entry which is preliminary data.</text>
</comment>
<dbReference type="NCBIfam" id="TIGR00229">
    <property type="entry name" value="sensory_box"/>
    <property type="match status" value="1"/>
</dbReference>
<dbReference type="InterPro" id="IPR000014">
    <property type="entry name" value="PAS"/>
</dbReference>
<dbReference type="PROSITE" id="PS50113">
    <property type="entry name" value="PAC"/>
    <property type="match status" value="1"/>
</dbReference>
<dbReference type="AlphaFoldDB" id="A0A9W4ISN7"/>
<keyword evidence="3" id="KW-0157">Chromophore</keyword>
<dbReference type="SUPFAM" id="SSF55785">
    <property type="entry name" value="PYP-like sensor domain (PAS domain)"/>
    <property type="match status" value="1"/>
</dbReference>
<keyword evidence="2" id="KW-0288">FMN</keyword>
<dbReference type="PANTHER" id="PTHR47429:SF9">
    <property type="entry name" value="PAS DOMAIN-CONTAINING PROTEIN"/>
    <property type="match status" value="1"/>
</dbReference>
<dbReference type="InterPro" id="IPR035965">
    <property type="entry name" value="PAS-like_dom_sf"/>
</dbReference>
<dbReference type="OrthoDB" id="447251at2759"/>
<dbReference type="GO" id="GO:0005634">
    <property type="term" value="C:nucleus"/>
    <property type="evidence" value="ECO:0007669"/>
    <property type="project" value="TreeGrafter"/>
</dbReference>
<dbReference type="EMBL" id="CAJVPA010000111">
    <property type="protein sequence ID" value="CAG8339040.1"/>
    <property type="molecule type" value="Genomic_DNA"/>
</dbReference>
<feature type="region of interest" description="Disordered" evidence="4">
    <location>
        <begin position="1"/>
        <end position="112"/>
    </location>
</feature>
<evidence type="ECO:0000313" key="6">
    <source>
        <dbReference type="EMBL" id="CAG8339040.1"/>
    </source>
</evidence>
<organism evidence="6 7">
    <name type="scientific">Penicillium salamii</name>
    <dbReference type="NCBI Taxonomy" id="1612424"/>
    <lineage>
        <taxon>Eukaryota</taxon>
        <taxon>Fungi</taxon>
        <taxon>Dikarya</taxon>
        <taxon>Ascomycota</taxon>
        <taxon>Pezizomycotina</taxon>
        <taxon>Eurotiomycetes</taxon>
        <taxon>Eurotiomycetidae</taxon>
        <taxon>Eurotiales</taxon>
        <taxon>Aspergillaceae</taxon>
        <taxon>Penicillium</taxon>
    </lineage>
</organism>